<dbReference type="SUPFAM" id="SSF47459">
    <property type="entry name" value="HLH, helix-loop-helix DNA-binding domain"/>
    <property type="match status" value="1"/>
</dbReference>
<dbReference type="Pfam" id="PF22754">
    <property type="entry name" value="bHLH-TF_ACT-like_plant"/>
    <property type="match status" value="1"/>
</dbReference>
<dbReference type="Pfam" id="PF00010">
    <property type="entry name" value="HLH"/>
    <property type="match status" value="1"/>
</dbReference>
<evidence type="ECO:0000313" key="8">
    <source>
        <dbReference type="EMBL" id="CAA0807414.1"/>
    </source>
</evidence>
<dbReference type="InterPro" id="IPR054502">
    <property type="entry name" value="bHLH-TF_ACT-like_plant"/>
</dbReference>
<protein>
    <submittedName>
        <fullName evidence="8">Transcription factor bHLH25</fullName>
    </submittedName>
</protein>
<dbReference type="EMBL" id="CACSLK010001140">
    <property type="protein sequence ID" value="CAA0807414.1"/>
    <property type="molecule type" value="Genomic_DNA"/>
</dbReference>
<evidence type="ECO:0000259" key="7">
    <source>
        <dbReference type="PROSITE" id="PS50888"/>
    </source>
</evidence>
<dbReference type="Proteomes" id="UP001153555">
    <property type="component" value="Unassembled WGS sequence"/>
</dbReference>
<dbReference type="AlphaFoldDB" id="A0A9N7MKV5"/>
<dbReference type="PROSITE" id="PS50888">
    <property type="entry name" value="BHLH"/>
    <property type="match status" value="1"/>
</dbReference>
<feature type="domain" description="BHLH" evidence="7">
    <location>
        <begin position="152"/>
        <end position="201"/>
    </location>
</feature>
<keyword evidence="2" id="KW-0805">Transcription regulation</keyword>
<evidence type="ECO:0000313" key="9">
    <source>
        <dbReference type="Proteomes" id="UP001153555"/>
    </source>
</evidence>
<dbReference type="Gene3D" id="4.10.280.10">
    <property type="entry name" value="Helix-loop-helix DNA-binding domain"/>
    <property type="match status" value="1"/>
</dbReference>
<evidence type="ECO:0000256" key="1">
    <source>
        <dbReference type="ARBA" id="ARBA00004123"/>
    </source>
</evidence>
<evidence type="ECO:0000256" key="2">
    <source>
        <dbReference type="ARBA" id="ARBA00023015"/>
    </source>
</evidence>
<evidence type="ECO:0000256" key="3">
    <source>
        <dbReference type="ARBA" id="ARBA00023163"/>
    </source>
</evidence>
<dbReference type="InterPro" id="IPR011598">
    <property type="entry name" value="bHLH_dom"/>
</dbReference>
<dbReference type="GO" id="GO:0080090">
    <property type="term" value="P:regulation of primary metabolic process"/>
    <property type="evidence" value="ECO:0007669"/>
    <property type="project" value="UniProtKB-ARBA"/>
</dbReference>
<proteinExistence type="predicted"/>
<evidence type="ECO:0000256" key="6">
    <source>
        <dbReference type="SAM" id="MobiDB-lite"/>
    </source>
</evidence>
<dbReference type="SMART" id="SM00353">
    <property type="entry name" value="HLH"/>
    <property type="match status" value="1"/>
</dbReference>
<comment type="subcellular location">
    <subcellularLocation>
        <location evidence="1">Nucleus</location>
    </subcellularLocation>
</comment>
<dbReference type="PANTHER" id="PTHR45959:SF2">
    <property type="entry name" value="BHLH TRANSCRIPTION FACTOR"/>
    <property type="match status" value="1"/>
</dbReference>
<feature type="region of interest" description="Disordered" evidence="6">
    <location>
        <begin position="234"/>
        <end position="255"/>
    </location>
</feature>
<dbReference type="GO" id="GO:0005634">
    <property type="term" value="C:nucleus"/>
    <property type="evidence" value="ECO:0007669"/>
    <property type="project" value="UniProtKB-SubCell"/>
</dbReference>
<dbReference type="PANTHER" id="PTHR45959">
    <property type="entry name" value="BHLH TRANSCRIPTION FACTOR"/>
    <property type="match status" value="1"/>
</dbReference>
<accession>A0A9N7MKV5</accession>
<reference evidence="8" key="1">
    <citation type="submission" date="2019-12" db="EMBL/GenBank/DDBJ databases">
        <authorList>
            <person name="Scholes J."/>
        </authorList>
    </citation>
    <scope>NUCLEOTIDE SEQUENCE</scope>
</reference>
<sequence length="340" mass="37607">MEISSFKCLADLGMGDPFLMQQWPHVDSIGDLSSISTNSTFSEGYNIDTNQSYYYDNNNNNTMSSHQPVLDFDYSNVRPSKQLKIAKDDRFSCSPPSDSVNLVNSGLVKPKEETWYNSSGGALNFSSPESVISTGSQNHVLKRASTGANGSRLPQDHIMAERKRREKLSQRFITLATLVPGLKKMDKASVLGDAINHIKQLQEKVKALEEQTRKKSTIESMVLVRKYEVTCAAHSSSENSTTDEQSISSGPTTTESFPEIEARFCHRDVLISIHCGKRKGVLEKTVAEIEKLHLSVVNSSIMSFGDSALNITVVAQKDGESDMSMKELVQNLRGALKIFV</sequence>
<gene>
    <name evidence="8" type="ORF">SHERM_10145</name>
</gene>
<comment type="caution">
    <text evidence="8">The sequence shown here is derived from an EMBL/GenBank/DDBJ whole genome shotgun (WGS) entry which is preliminary data.</text>
</comment>
<organism evidence="8 9">
    <name type="scientific">Striga hermonthica</name>
    <name type="common">Purple witchweed</name>
    <name type="synonym">Buchnera hermonthica</name>
    <dbReference type="NCBI Taxonomy" id="68872"/>
    <lineage>
        <taxon>Eukaryota</taxon>
        <taxon>Viridiplantae</taxon>
        <taxon>Streptophyta</taxon>
        <taxon>Embryophyta</taxon>
        <taxon>Tracheophyta</taxon>
        <taxon>Spermatophyta</taxon>
        <taxon>Magnoliopsida</taxon>
        <taxon>eudicotyledons</taxon>
        <taxon>Gunneridae</taxon>
        <taxon>Pentapetalae</taxon>
        <taxon>asterids</taxon>
        <taxon>lamiids</taxon>
        <taxon>Lamiales</taxon>
        <taxon>Orobanchaceae</taxon>
        <taxon>Buchnereae</taxon>
        <taxon>Striga</taxon>
    </lineage>
</organism>
<evidence type="ECO:0000256" key="5">
    <source>
        <dbReference type="SAM" id="Coils"/>
    </source>
</evidence>
<keyword evidence="9" id="KW-1185">Reference proteome</keyword>
<dbReference type="InterPro" id="IPR052610">
    <property type="entry name" value="bHLH_transcription_regulator"/>
</dbReference>
<keyword evidence="5" id="KW-0175">Coiled coil</keyword>
<keyword evidence="4" id="KW-0539">Nucleus</keyword>
<dbReference type="CDD" id="cd11452">
    <property type="entry name" value="bHLH_AtNAI1_like"/>
    <property type="match status" value="1"/>
</dbReference>
<feature type="coiled-coil region" evidence="5">
    <location>
        <begin position="191"/>
        <end position="218"/>
    </location>
</feature>
<keyword evidence="3" id="KW-0804">Transcription</keyword>
<evidence type="ECO:0000256" key="4">
    <source>
        <dbReference type="ARBA" id="ARBA00023242"/>
    </source>
</evidence>
<dbReference type="InterPro" id="IPR036638">
    <property type="entry name" value="HLH_DNA-bd_sf"/>
</dbReference>
<dbReference type="OrthoDB" id="690068at2759"/>
<name>A0A9N7MKV5_STRHE</name>
<dbReference type="GO" id="GO:0046983">
    <property type="term" value="F:protein dimerization activity"/>
    <property type="evidence" value="ECO:0007669"/>
    <property type="project" value="InterPro"/>
</dbReference>